<gene>
    <name evidence="1" type="ORF">WISP_51997</name>
</gene>
<keyword evidence="2" id="KW-1185">Reference proteome</keyword>
<dbReference type="Proteomes" id="UP001145742">
    <property type="component" value="Unassembled WGS sequence"/>
</dbReference>
<accession>A0ABQ9DE32</accession>
<evidence type="ECO:0000313" key="2">
    <source>
        <dbReference type="Proteomes" id="UP001145742"/>
    </source>
</evidence>
<comment type="caution">
    <text evidence="1">The sequence shown here is derived from an EMBL/GenBank/DDBJ whole genome shotgun (WGS) entry which is preliminary data.</text>
</comment>
<protein>
    <submittedName>
        <fullName evidence="1">Uncharacterized protein</fullName>
    </submittedName>
</protein>
<organism evidence="1 2">
    <name type="scientific">Willisornis vidua</name>
    <name type="common">Xingu scale-backed antbird</name>
    <dbReference type="NCBI Taxonomy" id="1566151"/>
    <lineage>
        <taxon>Eukaryota</taxon>
        <taxon>Metazoa</taxon>
        <taxon>Chordata</taxon>
        <taxon>Craniata</taxon>
        <taxon>Vertebrata</taxon>
        <taxon>Euteleostomi</taxon>
        <taxon>Archelosauria</taxon>
        <taxon>Archosauria</taxon>
        <taxon>Dinosauria</taxon>
        <taxon>Saurischia</taxon>
        <taxon>Theropoda</taxon>
        <taxon>Coelurosauria</taxon>
        <taxon>Aves</taxon>
        <taxon>Neognathae</taxon>
        <taxon>Neoaves</taxon>
        <taxon>Telluraves</taxon>
        <taxon>Australaves</taxon>
        <taxon>Passeriformes</taxon>
        <taxon>Thamnophilidae</taxon>
        <taxon>Willisornis</taxon>
    </lineage>
</organism>
<evidence type="ECO:0000313" key="1">
    <source>
        <dbReference type="EMBL" id="KAJ7419808.1"/>
    </source>
</evidence>
<reference evidence="1" key="1">
    <citation type="submission" date="2019-10" db="EMBL/GenBank/DDBJ databases">
        <authorList>
            <person name="Soares A.E.R."/>
            <person name="Aleixo A."/>
            <person name="Schneider P."/>
            <person name="Miyaki C.Y."/>
            <person name="Schneider M.P."/>
            <person name="Mello C."/>
            <person name="Vasconcelos A.T.R."/>
        </authorList>
    </citation>
    <scope>NUCLEOTIDE SEQUENCE</scope>
    <source>
        <tissue evidence="1">Muscle</tissue>
    </source>
</reference>
<proteinExistence type="predicted"/>
<name>A0ABQ9DE32_9PASS</name>
<dbReference type="EMBL" id="WHWB01033447">
    <property type="protein sequence ID" value="KAJ7419808.1"/>
    <property type="molecule type" value="Genomic_DNA"/>
</dbReference>
<sequence length="101" mass="11504">MIKFKISVDRKKSARKTSTLAITRADFRLLRELDDSPRGSQCPHLEDHDCENEQLPVDSEHVRDLLLQLDPSMASDGIHPRILKELKEGCGRLSQNLLKKA</sequence>